<organism evidence="2 3">
    <name type="scientific">Streptomyces typhae</name>
    <dbReference type="NCBI Taxonomy" id="2681492"/>
    <lineage>
        <taxon>Bacteria</taxon>
        <taxon>Bacillati</taxon>
        <taxon>Actinomycetota</taxon>
        <taxon>Actinomycetes</taxon>
        <taxon>Kitasatosporales</taxon>
        <taxon>Streptomycetaceae</taxon>
        <taxon>Streptomyces</taxon>
    </lineage>
</organism>
<evidence type="ECO:0000259" key="1">
    <source>
        <dbReference type="SMART" id="SM00849"/>
    </source>
</evidence>
<dbReference type="CDD" id="cd16282">
    <property type="entry name" value="metallo-hydrolase-like_MBL-fold"/>
    <property type="match status" value="1"/>
</dbReference>
<proteinExistence type="predicted"/>
<dbReference type="Gene3D" id="3.60.15.10">
    <property type="entry name" value="Ribonuclease Z/Hydroxyacylglutathione hydrolase-like"/>
    <property type="match status" value="1"/>
</dbReference>
<evidence type="ECO:0000313" key="3">
    <source>
        <dbReference type="Proteomes" id="UP000483802"/>
    </source>
</evidence>
<dbReference type="GO" id="GO:0016787">
    <property type="term" value="F:hydrolase activity"/>
    <property type="evidence" value="ECO:0007669"/>
    <property type="project" value="UniProtKB-KW"/>
</dbReference>
<comment type="caution">
    <text evidence="2">The sequence shown here is derived from an EMBL/GenBank/DDBJ whole genome shotgun (WGS) entry which is preliminary data.</text>
</comment>
<feature type="domain" description="Metallo-beta-lactamase" evidence="1">
    <location>
        <begin position="74"/>
        <end position="275"/>
    </location>
</feature>
<keyword evidence="2" id="KW-0378">Hydrolase</keyword>
<dbReference type="InterPro" id="IPR001279">
    <property type="entry name" value="Metallo-B-lactamas"/>
</dbReference>
<accession>A0A6L6WYE6</accession>
<sequence>MAGLSLAMVAQLFKVKRMWGQGGRVPTLWASTHLDAARVSTKMTSMDLPVDLTVLADDSLYLWAPRGAAGSWGLANCLLVTSGTAAALIDTPYDERMTRALIAAADRVLPEGAGVRTVVNTHANGDHCFGNGFFPGAEIISTDASLERHRCGEISPQEMQYLVHASDPDEPLGWYARDRFGAYDYTGITVVPPTLTFSGSHDFLVGDTEVRLIEVGPAHTSGDLIAHLPQHGVVAAGDVIFSGDHPAHWEGPLAEVVRACETVLALDPQWIVPGHGELIGQDGVRAYIGYLRDLEGEIADRHGKGLDAYEAADEILAAGFHPHLGAPERVVMLTFIEYHHLGGTGNALGMAELAGHAARWAHARAQVPSGA</sequence>
<reference evidence="2 3" key="1">
    <citation type="submission" date="2019-11" db="EMBL/GenBank/DDBJ databases">
        <title>Streptomyces typhae sp. nov., a novel endophytic actinomycete isolated from the root of cattail pollen (Typha angustifolia L.).</title>
        <authorList>
            <person name="Peng C."/>
        </authorList>
    </citation>
    <scope>NUCLEOTIDE SEQUENCE [LARGE SCALE GENOMIC DNA]</scope>
    <source>
        <strain evidence="3">p1417</strain>
    </source>
</reference>
<dbReference type="Proteomes" id="UP000483802">
    <property type="component" value="Unassembled WGS sequence"/>
</dbReference>
<dbReference type="InterPro" id="IPR036866">
    <property type="entry name" value="RibonucZ/Hydroxyglut_hydro"/>
</dbReference>
<dbReference type="SUPFAM" id="SSF56281">
    <property type="entry name" value="Metallo-hydrolase/oxidoreductase"/>
    <property type="match status" value="1"/>
</dbReference>
<dbReference type="PANTHER" id="PTHR42951:SF4">
    <property type="entry name" value="ACYL-COENZYME A THIOESTERASE MBLAC2"/>
    <property type="match status" value="1"/>
</dbReference>
<name>A0A6L6WYE6_9ACTN</name>
<gene>
    <name evidence="2" type="ORF">GPA10_17585</name>
</gene>
<dbReference type="EMBL" id="WPNZ01000009">
    <property type="protein sequence ID" value="MVO86524.1"/>
    <property type="molecule type" value="Genomic_DNA"/>
</dbReference>
<dbReference type="Pfam" id="PF00753">
    <property type="entry name" value="Lactamase_B"/>
    <property type="match status" value="1"/>
</dbReference>
<dbReference type="InterPro" id="IPR050855">
    <property type="entry name" value="NDM-1-like"/>
</dbReference>
<protein>
    <submittedName>
        <fullName evidence="2">MBL fold metallo-hydrolase</fullName>
    </submittedName>
</protein>
<evidence type="ECO:0000313" key="2">
    <source>
        <dbReference type="EMBL" id="MVO86524.1"/>
    </source>
</evidence>
<dbReference type="PANTHER" id="PTHR42951">
    <property type="entry name" value="METALLO-BETA-LACTAMASE DOMAIN-CONTAINING"/>
    <property type="match status" value="1"/>
</dbReference>
<keyword evidence="3" id="KW-1185">Reference proteome</keyword>
<dbReference type="AlphaFoldDB" id="A0A6L6WYE6"/>
<dbReference type="SMART" id="SM00849">
    <property type="entry name" value="Lactamase_B"/>
    <property type="match status" value="1"/>
</dbReference>